<dbReference type="PROSITE" id="PS50113">
    <property type="entry name" value="PAC"/>
    <property type="match status" value="3"/>
</dbReference>
<evidence type="ECO:0000313" key="12">
    <source>
        <dbReference type="EMBL" id="MBE4752296.1"/>
    </source>
</evidence>
<dbReference type="SUPFAM" id="SSF55781">
    <property type="entry name" value="GAF domain-like"/>
    <property type="match status" value="1"/>
</dbReference>
<dbReference type="Gene3D" id="3.30.565.10">
    <property type="entry name" value="Histidine kinase-like ATPase, C-terminal domain"/>
    <property type="match status" value="1"/>
</dbReference>
<evidence type="ECO:0000256" key="1">
    <source>
        <dbReference type="ARBA" id="ARBA00000085"/>
    </source>
</evidence>
<keyword evidence="13" id="KW-1185">Reference proteome</keyword>
<evidence type="ECO:0000256" key="6">
    <source>
        <dbReference type="PROSITE-ProRule" id="PRU00169"/>
    </source>
</evidence>
<dbReference type="InterPro" id="IPR052162">
    <property type="entry name" value="Sensor_kinase/Photoreceptor"/>
</dbReference>
<gene>
    <name evidence="12" type="ORF">G4177_29435</name>
</gene>
<feature type="region of interest" description="Disordered" evidence="7">
    <location>
        <begin position="1103"/>
        <end position="1125"/>
    </location>
</feature>
<reference evidence="12 13" key="1">
    <citation type="submission" date="2020-02" db="EMBL/GenBank/DDBJ databases">
        <authorList>
            <person name="Babadi Z.K."/>
            <person name="Risdian C."/>
            <person name="Ebrahimipour G.H."/>
            <person name="Wink J."/>
        </authorList>
    </citation>
    <scope>NUCLEOTIDE SEQUENCE [LARGE SCALE GENOMIC DNA]</scope>
    <source>
        <strain evidence="12 13">ZKHCc1 1396</strain>
    </source>
</reference>
<keyword evidence="3 6" id="KW-0597">Phosphoprotein</keyword>
<feature type="domain" description="PAS" evidence="10">
    <location>
        <begin position="41"/>
        <end position="111"/>
    </location>
</feature>
<evidence type="ECO:0000259" key="11">
    <source>
        <dbReference type="PROSITE" id="PS50113"/>
    </source>
</evidence>
<protein>
    <recommendedName>
        <fullName evidence="2">histidine kinase</fullName>
        <ecNumber evidence="2">2.7.13.3</ecNumber>
    </recommendedName>
</protein>
<feature type="domain" description="PAC" evidence="11">
    <location>
        <begin position="240"/>
        <end position="293"/>
    </location>
</feature>
<dbReference type="CDD" id="cd00130">
    <property type="entry name" value="PAS"/>
    <property type="match status" value="4"/>
</dbReference>
<dbReference type="SMART" id="SM00086">
    <property type="entry name" value="PAC"/>
    <property type="match status" value="4"/>
</dbReference>
<dbReference type="Gene3D" id="3.30.450.40">
    <property type="match status" value="1"/>
</dbReference>
<proteinExistence type="predicted"/>
<comment type="catalytic activity">
    <reaction evidence="1">
        <text>ATP + protein L-histidine = ADP + protein N-phospho-L-histidine.</text>
        <dbReference type="EC" id="2.7.13.3"/>
    </reaction>
</comment>
<dbReference type="InterPro" id="IPR003594">
    <property type="entry name" value="HATPase_dom"/>
</dbReference>
<dbReference type="CDD" id="cd00082">
    <property type="entry name" value="HisKA"/>
    <property type="match status" value="1"/>
</dbReference>
<dbReference type="InterPro" id="IPR000700">
    <property type="entry name" value="PAS-assoc_C"/>
</dbReference>
<dbReference type="InterPro" id="IPR001789">
    <property type="entry name" value="Sig_transdc_resp-reg_receiver"/>
</dbReference>
<dbReference type="Pfam" id="PF01590">
    <property type="entry name" value="GAF"/>
    <property type="match status" value="1"/>
</dbReference>
<accession>A0ABR9PWI4</accession>
<dbReference type="SMART" id="SM00065">
    <property type="entry name" value="GAF"/>
    <property type="match status" value="1"/>
</dbReference>
<dbReference type="InterPro" id="IPR003661">
    <property type="entry name" value="HisK_dim/P_dom"/>
</dbReference>
<dbReference type="EMBL" id="JAAIYO010000011">
    <property type="protein sequence ID" value="MBE4752296.1"/>
    <property type="molecule type" value="Genomic_DNA"/>
</dbReference>
<dbReference type="SUPFAM" id="SSF52172">
    <property type="entry name" value="CheY-like"/>
    <property type="match status" value="2"/>
</dbReference>
<dbReference type="PANTHER" id="PTHR43304:SF1">
    <property type="entry name" value="PAC DOMAIN-CONTAINING PROTEIN"/>
    <property type="match status" value="1"/>
</dbReference>
<dbReference type="PANTHER" id="PTHR43304">
    <property type="entry name" value="PHYTOCHROME-LIKE PROTEIN CPH1"/>
    <property type="match status" value="1"/>
</dbReference>
<comment type="caution">
    <text evidence="12">The sequence shown here is derived from an EMBL/GenBank/DDBJ whole genome shotgun (WGS) entry which is preliminary data.</text>
</comment>
<dbReference type="InterPro" id="IPR013656">
    <property type="entry name" value="PAS_4"/>
</dbReference>
<dbReference type="InterPro" id="IPR005467">
    <property type="entry name" value="His_kinase_dom"/>
</dbReference>
<dbReference type="InterPro" id="IPR029016">
    <property type="entry name" value="GAF-like_dom_sf"/>
</dbReference>
<dbReference type="InterPro" id="IPR001610">
    <property type="entry name" value="PAC"/>
</dbReference>
<dbReference type="Pfam" id="PF08447">
    <property type="entry name" value="PAS_3"/>
    <property type="match status" value="3"/>
</dbReference>
<dbReference type="PRINTS" id="PR00344">
    <property type="entry name" value="BCTRLSENSOR"/>
</dbReference>
<dbReference type="SMART" id="SM00448">
    <property type="entry name" value="REC"/>
    <property type="match status" value="2"/>
</dbReference>
<sequence length="1247" mass="138161">MSVPPSDTEQALRAEVARLRARLREAGLEDAEVATPPSAFDRERLLGLFQQASVGIAQTDLTGTLELVNQRFCDLVGRPREDVLGRTLRSLTHPEDQERSYSLFRHLVETGESFTLEKRYPRPDGSVVWVHDHVSLAKDAQGQPRFAICVSRDITQSRDAEERLRVKREQLRLAQEAGGIGVFTLEIATNLLTVTPEFCRLYGLPRTDTVPAQVIEAMALEEDRHRLSNARSRAAGQSALSVEYRIRRPDTGAVRWIARRASFVNDAAGQPVQLIGVTQDITERRLAEDALRAANERVQLALNTEAVIGTWVWDVPADNVITDERFARAFSLNPLQARDGLPLEVFMASMHPEDRAGVEAIIGRALKAGGAFRAEYRVRRWDGVYRWVEASGHCQLSPQGAPLRFPGVLVDIDARKRAELRQAALLEMTDRLREVTSPDAAAQLAMEVVGRLLGVPRAGYGTVDAAHALVLMHPNWVSDPKVSRVEGVHRFHDYGVFLEDLQRGDVVAIPDVRLDPRTASQAATLEKVGIRALFNIPLMEHGQFVAVLFLHDVRPRQWLEDEVELARNVADRVWTTLSRLKALADLRQANETLEQRVAQRTQERDRVWRLSQDLLLVADLEGRFLSVNPAWTRTLGWTEEELLGRTSQWMEPPEAREKTREEVRHLAEGRPTLRFENSFRTRSGAYRHFSWMAVPVPEDGVVYATARDVTEQRQAEEQLRQAQKMEAVGKLTGGVAHDFNNLLQIVGGNLQLLQRDVAGNERGLQRVRTALGAVERGARLSAQLLAFSRRQPLEPRSLSLGRLVQGMDDLLRRALGEDVELETVISGGLWNTLADPHQLENVILNLAINARDAMRGEGKLTLELSNASLDDHYAQQHPEVLAGPYVRLAVSDTGGGMTPDVMERAFEPFFTTKPEGRGTGLGLSMVYGFVKQSGGHVKLYSELGHGTTVKVYLPRSFQAEAPVSEVVTGPVEGGKETILAVEDDADVRATVVELLTELGYRVLRAVDGQSALSILKSGVAVDLLFTDVVMPGPLRSPELAKQARRLQPDIEVLFTSGYTENAIVHGGRLDAGVHLLSKPYRREDLARKVRALLDQRQQRLLTPPVPRVTRPEVPPRQESSATQESARRMHVLLVEDDEDVRTSASELLGLLGHAVMPVASAEEARVALAAGPFDVLFTDVTLPGMSGVDLAREVALRKPAMRIIIASGHGRAALDGDPQQWLGVVVLPKPYALTEIEQALAQVAATR</sequence>
<dbReference type="InterPro" id="IPR004358">
    <property type="entry name" value="Sig_transdc_His_kin-like_C"/>
</dbReference>
<dbReference type="InterPro" id="IPR000014">
    <property type="entry name" value="PAS"/>
</dbReference>
<keyword evidence="4" id="KW-0808">Transferase</keyword>
<dbReference type="EC" id="2.7.13.3" evidence="2"/>
<dbReference type="Pfam" id="PF08448">
    <property type="entry name" value="PAS_4"/>
    <property type="match status" value="1"/>
</dbReference>
<dbReference type="InterPro" id="IPR011006">
    <property type="entry name" value="CheY-like_superfamily"/>
</dbReference>
<evidence type="ECO:0000313" key="13">
    <source>
        <dbReference type="Proteomes" id="UP001516472"/>
    </source>
</evidence>
<dbReference type="Pfam" id="PF02518">
    <property type="entry name" value="HATPase_c"/>
    <property type="match status" value="1"/>
</dbReference>
<dbReference type="PROSITE" id="PS50109">
    <property type="entry name" value="HIS_KIN"/>
    <property type="match status" value="1"/>
</dbReference>
<dbReference type="CDD" id="cd16919">
    <property type="entry name" value="HATPase_CckA-like"/>
    <property type="match status" value="1"/>
</dbReference>
<evidence type="ECO:0000259" key="10">
    <source>
        <dbReference type="PROSITE" id="PS50112"/>
    </source>
</evidence>
<dbReference type="Proteomes" id="UP001516472">
    <property type="component" value="Unassembled WGS sequence"/>
</dbReference>
<dbReference type="Gene3D" id="3.40.50.2300">
    <property type="match status" value="2"/>
</dbReference>
<evidence type="ECO:0000259" key="9">
    <source>
        <dbReference type="PROSITE" id="PS50110"/>
    </source>
</evidence>
<feature type="modified residue" description="4-aspartylphosphate" evidence="6">
    <location>
        <position position="1179"/>
    </location>
</feature>
<feature type="domain" description="Response regulatory" evidence="9">
    <location>
        <begin position="977"/>
        <end position="1093"/>
    </location>
</feature>
<keyword evidence="5" id="KW-0418">Kinase</keyword>
<name>A0ABR9PWI4_9BACT</name>
<dbReference type="InterPro" id="IPR013655">
    <property type="entry name" value="PAS_fold_3"/>
</dbReference>
<dbReference type="NCBIfam" id="TIGR00229">
    <property type="entry name" value="sensory_box"/>
    <property type="match status" value="4"/>
</dbReference>
<feature type="domain" description="PAC" evidence="11">
    <location>
        <begin position="114"/>
        <end position="166"/>
    </location>
</feature>
<dbReference type="Gene3D" id="1.10.287.130">
    <property type="match status" value="1"/>
</dbReference>
<evidence type="ECO:0000256" key="7">
    <source>
        <dbReference type="SAM" id="MobiDB-lite"/>
    </source>
</evidence>
<feature type="modified residue" description="4-aspartylphosphate" evidence="6">
    <location>
        <position position="1027"/>
    </location>
</feature>
<evidence type="ECO:0000256" key="3">
    <source>
        <dbReference type="ARBA" id="ARBA00022553"/>
    </source>
</evidence>
<dbReference type="CDD" id="cd18161">
    <property type="entry name" value="REC_hyHK_blue-like"/>
    <property type="match status" value="1"/>
</dbReference>
<dbReference type="SMART" id="SM00388">
    <property type="entry name" value="HisKA"/>
    <property type="match status" value="1"/>
</dbReference>
<evidence type="ECO:0000259" key="8">
    <source>
        <dbReference type="PROSITE" id="PS50109"/>
    </source>
</evidence>
<organism evidence="12 13">
    <name type="scientific">Corallococcus soli</name>
    <dbReference type="NCBI Taxonomy" id="2710757"/>
    <lineage>
        <taxon>Bacteria</taxon>
        <taxon>Pseudomonadati</taxon>
        <taxon>Myxococcota</taxon>
        <taxon>Myxococcia</taxon>
        <taxon>Myxococcales</taxon>
        <taxon>Cystobacterineae</taxon>
        <taxon>Myxococcaceae</taxon>
        <taxon>Corallococcus</taxon>
    </lineage>
</organism>
<dbReference type="SUPFAM" id="SSF55785">
    <property type="entry name" value="PYP-like sensor domain (PAS domain)"/>
    <property type="match status" value="4"/>
</dbReference>
<evidence type="ECO:0000256" key="2">
    <source>
        <dbReference type="ARBA" id="ARBA00012438"/>
    </source>
</evidence>
<evidence type="ECO:0000256" key="5">
    <source>
        <dbReference type="ARBA" id="ARBA00022777"/>
    </source>
</evidence>
<feature type="domain" description="PAS" evidence="10">
    <location>
        <begin position="615"/>
        <end position="670"/>
    </location>
</feature>
<feature type="domain" description="Response regulatory" evidence="9">
    <location>
        <begin position="1130"/>
        <end position="1244"/>
    </location>
</feature>
<dbReference type="Gene3D" id="2.10.70.100">
    <property type="match status" value="1"/>
</dbReference>
<dbReference type="Pfam" id="PF00072">
    <property type="entry name" value="Response_reg"/>
    <property type="match status" value="2"/>
</dbReference>
<dbReference type="SUPFAM" id="SSF55874">
    <property type="entry name" value="ATPase domain of HSP90 chaperone/DNA topoisomerase II/histidine kinase"/>
    <property type="match status" value="1"/>
</dbReference>
<dbReference type="SMART" id="SM00091">
    <property type="entry name" value="PAS"/>
    <property type="match status" value="4"/>
</dbReference>
<dbReference type="InterPro" id="IPR036890">
    <property type="entry name" value="HATPase_C_sf"/>
</dbReference>
<evidence type="ECO:0000256" key="4">
    <source>
        <dbReference type="ARBA" id="ARBA00022679"/>
    </source>
</evidence>
<feature type="domain" description="PAC" evidence="11">
    <location>
        <begin position="372"/>
        <end position="424"/>
    </location>
</feature>
<dbReference type="Gene3D" id="3.30.450.20">
    <property type="entry name" value="PAS domain"/>
    <property type="match status" value="4"/>
</dbReference>
<dbReference type="PROSITE" id="PS50112">
    <property type="entry name" value="PAS"/>
    <property type="match status" value="2"/>
</dbReference>
<dbReference type="PROSITE" id="PS50110">
    <property type="entry name" value="RESPONSE_REGULATORY"/>
    <property type="match status" value="2"/>
</dbReference>
<dbReference type="InterPro" id="IPR035965">
    <property type="entry name" value="PAS-like_dom_sf"/>
</dbReference>
<dbReference type="SUPFAM" id="SSF47384">
    <property type="entry name" value="Homodimeric domain of signal transducing histidine kinase"/>
    <property type="match status" value="1"/>
</dbReference>
<feature type="domain" description="Histidine kinase" evidence="8">
    <location>
        <begin position="734"/>
        <end position="957"/>
    </location>
</feature>
<dbReference type="InterPro" id="IPR003018">
    <property type="entry name" value="GAF"/>
</dbReference>
<dbReference type="SMART" id="SM00387">
    <property type="entry name" value="HATPase_c"/>
    <property type="match status" value="1"/>
</dbReference>
<dbReference type="InterPro" id="IPR036097">
    <property type="entry name" value="HisK_dim/P_sf"/>
</dbReference>